<dbReference type="HAMAP" id="MF_00688">
    <property type="entry name" value="Leu_Phe_trans"/>
    <property type="match status" value="1"/>
</dbReference>
<dbReference type="AlphaFoldDB" id="A0A2I1NBS2"/>
<comment type="subcellular location">
    <subcellularLocation>
        <location evidence="4">Cytoplasm</location>
    </subcellularLocation>
</comment>
<evidence type="ECO:0000256" key="1">
    <source>
        <dbReference type="ARBA" id="ARBA00022490"/>
    </source>
</evidence>
<evidence type="ECO:0000313" key="6">
    <source>
        <dbReference type="Proteomes" id="UP000234639"/>
    </source>
</evidence>
<dbReference type="PANTHER" id="PTHR30098">
    <property type="entry name" value="LEUCYL/PHENYLALANYL-TRNA--PROTEIN TRANSFERASE"/>
    <property type="match status" value="1"/>
</dbReference>
<comment type="caution">
    <text evidence="5">The sequence shown here is derived from an EMBL/GenBank/DDBJ whole genome shotgun (WGS) entry which is preliminary data.</text>
</comment>
<protein>
    <recommendedName>
        <fullName evidence="4">Leucyl/phenylalanyl-tRNA--protein transferase</fullName>
        <ecNumber evidence="4">2.3.2.6</ecNumber>
    </recommendedName>
    <alternativeName>
        <fullName evidence="4">L/F-transferase</fullName>
    </alternativeName>
    <alternativeName>
        <fullName evidence="4">Leucyltransferase</fullName>
    </alternativeName>
    <alternativeName>
        <fullName evidence="4">Phenyalanyltransferase</fullName>
    </alternativeName>
</protein>
<dbReference type="GO" id="GO:0008914">
    <property type="term" value="F:leucyl-tRNA--protein transferase activity"/>
    <property type="evidence" value="ECO:0007669"/>
    <property type="project" value="UniProtKB-UniRule"/>
</dbReference>
<dbReference type="InterPro" id="IPR042203">
    <property type="entry name" value="Leu/Phe-tRNA_Trfase_C"/>
</dbReference>
<comment type="catalytic activity">
    <reaction evidence="4">
        <text>L-phenylalanyl-tRNA(Phe) + an N-terminal L-alpha-aminoacyl-[protein] = an N-terminal L-phenylalanyl-L-alpha-aminoacyl-[protein] + tRNA(Phe)</text>
        <dbReference type="Rhea" id="RHEA:43632"/>
        <dbReference type="Rhea" id="RHEA-COMP:9668"/>
        <dbReference type="Rhea" id="RHEA-COMP:9699"/>
        <dbReference type="Rhea" id="RHEA-COMP:10636"/>
        <dbReference type="Rhea" id="RHEA-COMP:10637"/>
        <dbReference type="ChEBI" id="CHEBI:78442"/>
        <dbReference type="ChEBI" id="CHEBI:78531"/>
        <dbReference type="ChEBI" id="CHEBI:78597"/>
        <dbReference type="ChEBI" id="CHEBI:83561"/>
        <dbReference type="EC" id="2.3.2.6"/>
    </reaction>
</comment>
<name>A0A2I1NBS2_9BACT</name>
<organism evidence="5 6">
    <name type="scientific">Campylobacter ureolyticus</name>
    <dbReference type="NCBI Taxonomy" id="827"/>
    <lineage>
        <taxon>Bacteria</taxon>
        <taxon>Pseudomonadati</taxon>
        <taxon>Campylobacterota</taxon>
        <taxon>Epsilonproteobacteria</taxon>
        <taxon>Campylobacterales</taxon>
        <taxon>Campylobacteraceae</taxon>
        <taxon>Campylobacter</taxon>
    </lineage>
</organism>
<evidence type="ECO:0000256" key="2">
    <source>
        <dbReference type="ARBA" id="ARBA00022679"/>
    </source>
</evidence>
<reference evidence="5 6" key="1">
    <citation type="submission" date="2017-12" db="EMBL/GenBank/DDBJ databases">
        <title>Phylogenetic diversity of female urinary microbiome.</title>
        <authorList>
            <person name="Thomas-White K."/>
            <person name="Wolfe A.J."/>
        </authorList>
    </citation>
    <scope>NUCLEOTIDE SEQUENCE [LARGE SCALE GENOMIC DNA]</scope>
    <source>
        <strain evidence="5 6">UMB0112</strain>
    </source>
</reference>
<comment type="catalytic activity">
    <reaction evidence="4">
        <text>N-terminal L-arginyl-[protein] + L-leucyl-tRNA(Leu) = N-terminal L-leucyl-L-arginyl-[protein] + tRNA(Leu) + H(+)</text>
        <dbReference type="Rhea" id="RHEA:50416"/>
        <dbReference type="Rhea" id="RHEA-COMP:9613"/>
        <dbReference type="Rhea" id="RHEA-COMP:9622"/>
        <dbReference type="Rhea" id="RHEA-COMP:12672"/>
        <dbReference type="Rhea" id="RHEA-COMP:12673"/>
        <dbReference type="ChEBI" id="CHEBI:15378"/>
        <dbReference type="ChEBI" id="CHEBI:64719"/>
        <dbReference type="ChEBI" id="CHEBI:78442"/>
        <dbReference type="ChEBI" id="CHEBI:78494"/>
        <dbReference type="ChEBI" id="CHEBI:133044"/>
        <dbReference type="EC" id="2.3.2.6"/>
    </reaction>
</comment>
<dbReference type="GO" id="GO:0030163">
    <property type="term" value="P:protein catabolic process"/>
    <property type="evidence" value="ECO:0007669"/>
    <property type="project" value="UniProtKB-UniRule"/>
</dbReference>
<keyword evidence="2 4" id="KW-0808">Transferase</keyword>
<dbReference type="Gene3D" id="3.30.70.3550">
    <property type="entry name" value="Leucyl/phenylalanyl-tRNA-protein transferase, N-terminal domain"/>
    <property type="match status" value="1"/>
</dbReference>
<dbReference type="SUPFAM" id="SSF55729">
    <property type="entry name" value="Acyl-CoA N-acyltransferases (Nat)"/>
    <property type="match status" value="1"/>
</dbReference>
<dbReference type="InterPro" id="IPR004616">
    <property type="entry name" value="Leu/Phe-tRNA_Trfase"/>
</dbReference>
<dbReference type="Gene3D" id="3.40.630.70">
    <property type="entry name" value="Leucyl/phenylalanyl-tRNA-protein transferase, C-terminal domain"/>
    <property type="match status" value="1"/>
</dbReference>
<proteinExistence type="inferred from homology"/>
<dbReference type="EC" id="2.3.2.6" evidence="4"/>
<comment type="similarity">
    <text evidence="4">Belongs to the L/F-transferase family.</text>
</comment>
<evidence type="ECO:0000313" key="5">
    <source>
        <dbReference type="EMBL" id="PKZ29847.1"/>
    </source>
</evidence>
<gene>
    <name evidence="4" type="primary">aat</name>
    <name evidence="5" type="ORF">CYJ41_02855</name>
</gene>
<dbReference type="Proteomes" id="UP000234639">
    <property type="component" value="Unassembled WGS sequence"/>
</dbReference>
<comment type="catalytic activity">
    <reaction evidence="4">
        <text>N-terminal L-lysyl-[protein] + L-leucyl-tRNA(Leu) = N-terminal L-leucyl-L-lysyl-[protein] + tRNA(Leu) + H(+)</text>
        <dbReference type="Rhea" id="RHEA:12340"/>
        <dbReference type="Rhea" id="RHEA-COMP:9613"/>
        <dbReference type="Rhea" id="RHEA-COMP:9622"/>
        <dbReference type="Rhea" id="RHEA-COMP:12670"/>
        <dbReference type="Rhea" id="RHEA-COMP:12671"/>
        <dbReference type="ChEBI" id="CHEBI:15378"/>
        <dbReference type="ChEBI" id="CHEBI:65249"/>
        <dbReference type="ChEBI" id="CHEBI:78442"/>
        <dbReference type="ChEBI" id="CHEBI:78494"/>
        <dbReference type="ChEBI" id="CHEBI:133043"/>
        <dbReference type="EC" id="2.3.2.6"/>
    </reaction>
</comment>
<dbReference type="Pfam" id="PF03588">
    <property type="entry name" value="Leu_Phe_trans"/>
    <property type="match status" value="1"/>
</dbReference>
<dbReference type="InterPro" id="IPR016181">
    <property type="entry name" value="Acyl_CoA_acyltransferase"/>
</dbReference>
<dbReference type="InterPro" id="IPR042221">
    <property type="entry name" value="Leu/Phe-tRNA_Trfase_N"/>
</dbReference>
<dbReference type="RefSeq" id="WP_101636871.1">
    <property type="nucleotide sequence ID" value="NZ_PKHU01000002.1"/>
</dbReference>
<keyword evidence="1 4" id="KW-0963">Cytoplasm</keyword>
<evidence type="ECO:0000256" key="4">
    <source>
        <dbReference type="HAMAP-Rule" id="MF_00688"/>
    </source>
</evidence>
<dbReference type="PANTHER" id="PTHR30098:SF2">
    <property type="entry name" value="LEUCYL_PHENYLALANYL-TRNA--PROTEIN TRANSFERASE"/>
    <property type="match status" value="1"/>
</dbReference>
<dbReference type="GO" id="GO:0005737">
    <property type="term" value="C:cytoplasm"/>
    <property type="evidence" value="ECO:0007669"/>
    <property type="project" value="UniProtKB-SubCell"/>
</dbReference>
<dbReference type="NCBIfam" id="TIGR00667">
    <property type="entry name" value="aat"/>
    <property type="match status" value="1"/>
</dbReference>
<evidence type="ECO:0000256" key="3">
    <source>
        <dbReference type="ARBA" id="ARBA00023315"/>
    </source>
</evidence>
<comment type="function">
    <text evidence="4">Functions in the N-end rule pathway of protein degradation where it conjugates Leu, Phe and, less efficiently, Met from aminoacyl-tRNAs to the N-termini of proteins containing an N-terminal arginine or lysine.</text>
</comment>
<dbReference type="EMBL" id="PKHU01000002">
    <property type="protein sequence ID" value="PKZ29847.1"/>
    <property type="molecule type" value="Genomic_DNA"/>
</dbReference>
<sequence>MKKYIFPNPAMLPKEASFCIGGDLEPNTIITAYKSGYFPWFMPGDPIIWHSPQKRAIFFPDEIKLHKSTKPFLKKYEVKFDHDFTSLINLCYKSRDKNETWLSDEMIKAYIKLANLGIAHSVEVYFENELIGGLYGLIFGKVFCGESMVSIKKEASKVALINLGKNLKKYNFLIDAQVINPHLKFMGAKEISQKEFLTIYYKLIDENTNLDFKKFKPFYN</sequence>
<keyword evidence="3 4" id="KW-0012">Acyltransferase</keyword>
<accession>A0A2I1NBS2</accession>